<dbReference type="EMBL" id="LT670817">
    <property type="protein sequence ID" value="SHI07810.1"/>
    <property type="molecule type" value="Genomic_DNA"/>
</dbReference>
<dbReference type="Pfam" id="PF02371">
    <property type="entry name" value="Transposase_20"/>
    <property type="match status" value="1"/>
</dbReference>
<organism evidence="2 3">
    <name type="scientific">Bradyrhizobium erythrophlei</name>
    <dbReference type="NCBI Taxonomy" id="1437360"/>
    <lineage>
        <taxon>Bacteria</taxon>
        <taxon>Pseudomonadati</taxon>
        <taxon>Pseudomonadota</taxon>
        <taxon>Alphaproteobacteria</taxon>
        <taxon>Hyphomicrobiales</taxon>
        <taxon>Nitrobacteraceae</taxon>
        <taxon>Bradyrhizobium</taxon>
    </lineage>
</organism>
<dbReference type="GO" id="GO:0004803">
    <property type="term" value="F:transposase activity"/>
    <property type="evidence" value="ECO:0007669"/>
    <property type="project" value="InterPro"/>
</dbReference>
<sequence length="260" mass="29654">MSQNFLFDPSRSLTTLEQDSTIIAVIEMSQTKWLVAAVIPGVERQPLKKLDADKEALLKLLQRWRNEANWAGRDINRIVVAYEAGRDGFWLARWLLGRDVETYVIHPTSIAVSREHRRAKTDCLDTELLMRAFRGWLRGERRHLLVDEIFSRHWRDRRAVARYAGLTGSPDESGSRRRERGLARAGNARVRCGMIQLAWRFLRFQKASGLAQWFAARTADGRGGTRKAMIVALARKLLIALWRLVTGGEVPQGVVLRPAS</sequence>
<evidence type="ECO:0000259" key="1">
    <source>
        <dbReference type="Pfam" id="PF02371"/>
    </source>
</evidence>
<dbReference type="InterPro" id="IPR003346">
    <property type="entry name" value="Transposase_20"/>
</dbReference>
<dbReference type="PANTHER" id="PTHR33055:SF3">
    <property type="entry name" value="PUTATIVE TRANSPOSASE FOR IS117-RELATED"/>
    <property type="match status" value="1"/>
</dbReference>
<dbReference type="AlphaFoldDB" id="A0A1M5Y6U9"/>
<protein>
    <submittedName>
        <fullName evidence="2">Transposase IS116/IS110/IS902 family protein</fullName>
    </submittedName>
</protein>
<accession>A0A1M5Y6U9</accession>
<reference evidence="2 3" key="1">
    <citation type="submission" date="2016-11" db="EMBL/GenBank/DDBJ databases">
        <authorList>
            <person name="Jaros S."/>
            <person name="Januszkiewicz K."/>
            <person name="Wedrychowicz H."/>
        </authorList>
    </citation>
    <scope>NUCLEOTIDE SEQUENCE [LARGE SCALE GENOMIC DNA]</scope>
    <source>
        <strain evidence="2 3">GAS138</strain>
    </source>
</reference>
<feature type="domain" description="Transposase IS116/IS110/IS902 C-terminal" evidence="1">
    <location>
        <begin position="152"/>
        <end position="206"/>
    </location>
</feature>
<dbReference type="PANTHER" id="PTHR33055">
    <property type="entry name" value="TRANSPOSASE FOR INSERTION SEQUENCE ELEMENT IS1111A"/>
    <property type="match status" value="1"/>
</dbReference>
<dbReference type="OrthoDB" id="7459855at2"/>
<dbReference type="RefSeq" id="WP_079606075.1">
    <property type="nucleotide sequence ID" value="NZ_LT670817.1"/>
</dbReference>
<dbReference type="GO" id="GO:0006313">
    <property type="term" value="P:DNA transposition"/>
    <property type="evidence" value="ECO:0007669"/>
    <property type="project" value="InterPro"/>
</dbReference>
<name>A0A1M5Y6U9_9BRAD</name>
<evidence type="ECO:0000313" key="3">
    <source>
        <dbReference type="Proteomes" id="UP000189796"/>
    </source>
</evidence>
<dbReference type="GO" id="GO:0003677">
    <property type="term" value="F:DNA binding"/>
    <property type="evidence" value="ECO:0007669"/>
    <property type="project" value="InterPro"/>
</dbReference>
<evidence type="ECO:0000313" key="2">
    <source>
        <dbReference type="EMBL" id="SHI07810.1"/>
    </source>
</evidence>
<gene>
    <name evidence="2" type="ORF">SAMN05443248_7990</name>
</gene>
<dbReference type="InterPro" id="IPR047650">
    <property type="entry name" value="Transpos_IS110"/>
</dbReference>
<proteinExistence type="predicted"/>
<dbReference type="Proteomes" id="UP000189796">
    <property type="component" value="Chromosome I"/>
</dbReference>